<feature type="region of interest" description="Disordered" evidence="1">
    <location>
        <begin position="158"/>
        <end position="186"/>
    </location>
</feature>
<feature type="region of interest" description="Disordered" evidence="1">
    <location>
        <begin position="360"/>
        <end position="382"/>
    </location>
</feature>
<gene>
    <name evidence="3" type="ORF">CITCOLO1_LOCUS2886</name>
</gene>
<dbReference type="PANTHER" id="PTHR37751">
    <property type="entry name" value="LOW PROTEIN: M-PHASE INDUCER PHOSPHATASE-LIKE PROTEIN"/>
    <property type="match status" value="1"/>
</dbReference>
<dbReference type="Pfam" id="PF14383">
    <property type="entry name" value="VARLMGL"/>
    <property type="match status" value="1"/>
</dbReference>
<feature type="domain" description="DUF3741" evidence="2">
    <location>
        <begin position="137"/>
        <end position="160"/>
    </location>
</feature>
<keyword evidence="4" id="KW-1185">Reference proteome</keyword>
<reference evidence="3 4" key="1">
    <citation type="submission" date="2024-03" db="EMBL/GenBank/DDBJ databases">
        <authorList>
            <person name="Gkanogiannis A."/>
            <person name="Becerra Lopez-Lavalle L."/>
        </authorList>
    </citation>
    <scope>NUCLEOTIDE SEQUENCE [LARGE SCALE GENOMIC DNA]</scope>
</reference>
<accession>A0ABP0XSV0</accession>
<dbReference type="Proteomes" id="UP001642487">
    <property type="component" value="Chromosome 10"/>
</dbReference>
<evidence type="ECO:0000259" key="2">
    <source>
        <dbReference type="Pfam" id="PF14383"/>
    </source>
</evidence>
<proteinExistence type="predicted"/>
<dbReference type="EMBL" id="OZ021744">
    <property type="protein sequence ID" value="CAK9311233.1"/>
    <property type="molecule type" value="Genomic_DNA"/>
</dbReference>
<dbReference type="InterPro" id="IPR032795">
    <property type="entry name" value="DUF3741-assoc"/>
</dbReference>
<evidence type="ECO:0000256" key="1">
    <source>
        <dbReference type="SAM" id="MobiDB-lite"/>
    </source>
</evidence>
<organism evidence="3 4">
    <name type="scientific">Citrullus colocynthis</name>
    <name type="common">colocynth</name>
    <dbReference type="NCBI Taxonomy" id="252529"/>
    <lineage>
        <taxon>Eukaryota</taxon>
        <taxon>Viridiplantae</taxon>
        <taxon>Streptophyta</taxon>
        <taxon>Embryophyta</taxon>
        <taxon>Tracheophyta</taxon>
        <taxon>Spermatophyta</taxon>
        <taxon>Magnoliopsida</taxon>
        <taxon>eudicotyledons</taxon>
        <taxon>Gunneridae</taxon>
        <taxon>Pentapetalae</taxon>
        <taxon>rosids</taxon>
        <taxon>fabids</taxon>
        <taxon>Cucurbitales</taxon>
        <taxon>Cucurbitaceae</taxon>
        <taxon>Benincaseae</taxon>
        <taxon>Citrullus</taxon>
    </lineage>
</organism>
<evidence type="ECO:0000313" key="3">
    <source>
        <dbReference type="EMBL" id="CAK9311233.1"/>
    </source>
</evidence>
<name>A0ABP0XSV0_9ROSI</name>
<dbReference type="PANTHER" id="PTHR37751:SF1">
    <property type="entry name" value="LOW PROTEIN: M-PHASE INDUCER PHOSPHATASE-LIKE PROTEIN"/>
    <property type="match status" value="1"/>
</dbReference>
<evidence type="ECO:0000313" key="4">
    <source>
        <dbReference type="Proteomes" id="UP001642487"/>
    </source>
</evidence>
<protein>
    <recommendedName>
        <fullName evidence="2">DUF3741 domain-containing protein</fullName>
    </recommendedName>
</protein>
<feature type="compositionally biased region" description="Basic and acidic residues" evidence="1">
    <location>
        <begin position="365"/>
        <end position="375"/>
    </location>
</feature>
<feature type="region of interest" description="Disordered" evidence="1">
    <location>
        <begin position="1"/>
        <end position="30"/>
    </location>
</feature>
<sequence length="521" mass="59077">MGKVEWHFGGRSSSRRATTADHPQRRHRPSLPSCMSTLFHFFDFRSSRFTRIVFDNRHQSSFDLPHHRPPLLKASHHVVEAPRNSLELEGASISCLRNKEKNLQLQMGLQIKTRNGSTKSNAGEQQLPNNDHIIALESPSGKTPNLLARLMGLDILPRNPSSSSSSNCRGSNFGTRSLPESPRVSSTRLSDVDCHHRRLSLQIISDKENINFFEEAKREKEKVTKKVALIDITNNNKKTEFEKQEVGFSQSKVEIKSSKKLKKTVVDESRRSSKVVLKNQEVMISKKQKLISMSMQKSKRKAREGEAFDCPTSNNLVNNLNHSTIFPAKKEPSPPAIQAPREQVEVYLHICDVIRKYSKGKAKPAGRDGGERNAVDKTTTSDGGSAEFEYIKRILTKHGNSNSIISPSNNPTNPSIFHHPEAAEDQQWGRRLQNCWHVRRGMKGWELGEEAVRERSVKKEYFPRAKYEVVEDMDALIIKKRVVEETEGIVKVVELHILDSLLRETVALISSLPKCSHFPNF</sequence>